<gene>
    <name evidence="2" type="ORF">GIB67_035333</name>
</gene>
<evidence type="ECO:0000313" key="3">
    <source>
        <dbReference type="Proteomes" id="UP000541444"/>
    </source>
</evidence>
<evidence type="ECO:0000313" key="2">
    <source>
        <dbReference type="EMBL" id="KAF6147576.1"/>
    </source>
</evidence>
<organism evidence="2 3">
    <name type="scientific">Kingdonia uniflora</name>
    <dbReference type="NCBI Taxonomy" id="39325"/>
    <lineage>
        <taxon>Eukaryota</taxon>
        <taxon>Viridiplantae</taxon>
        <taxon>Streptophyta</taxon>
        <taxon>Embryophyta</taxon>
        <taxon>Tracheophyta</taxon>
        <taxon>Spermatophyta</taxon>
        <taxon>Magnoliopsida</taxon>
        <taxon>Ranunculales</taxon>
        <taxon>Circaeasteraceae</taxon>
        <taxon>Kingdonia</taxon>
    </lineage>
</organism>
<evidence type="ECO:0000256" key="1">
    <source>
        <dbReference type="SAM" id="MobiDB-lite"/>
    </source>
</evidence>
<dbReference type="EMBL" id="JACGCM010001888">
    <property type="protein sequence ID" value="KAF6147576.1"/>
    <property type="molecule type" value="Genomic_DNA"/>
</dbReference>
<dbReference type="AlphaFoldDB" id="A0A7J7LY53"/>
<comment type="caution">
    <text evidence="2">The sequence shown here is derived from an EMBL/GenBank/DDBJ whole genome shotgun (WGS) entry which is preliminary data.</text>
</comment>
<reference evidence="2 3" key="1">
    <citation type="journal article" date="2020" name="IScience">
        <title>Genome Sequencing of the Endangered Kingdonia uniflora (Circaeasteraceae, Ranunculales) Reveals Potential Mechanisms of Evolutionary Specialization.</title>
        <authorList>
            <person name="Sun Y."/>
            <person name="Deng T."/>
            <person name="Zhang A."/>
            <person name="Moore M.J."/>
            <person name="Landis J.B."/>
            <person name="Lin N."/>
            <person name="Zhang H."/>
            <person name="Zhang X."/>
            <person name="Huang J."/>
            <person name="Zhang X."/>
            <person name="Sun H."/>
            <person name="Wang H."/>
        </authorList>
    </citation>
    <scope>NUCLEOTIDE SEQUENCE [LARGE SCALE GENOMIC DNA]</scope>
    <source>
        <strain evidence="2">TB1705</strain>
        <tissue evidence="2">Leaf</tissue>
    </source>
</reference>
<protein>
    <submittedName>
        <fullName evidence="2">Uncharacterized protein</fullName>
    </submittedName>
</protein>
<accession>A0A7J7LY53</accession>
<sequence length="466" mass="52559">MKGNCLQRDDEEPLDLRFRTVKQSVKSTMERKESLLSEVAEEDTELELVLEGLGLNRKKRVDSRSSKVRKVQSTSLARPNPVKLSKAAKKYLMKWMLKALPASGTTGSSVMAKDKKRRVEPSGQSGEKVVEGRSALVDDLKEVKEWARLAVLQGEEDTSKMVAHHVKGIWPGIEEEKSELKKAILKRRWMPLRRTLMLGKDEEEAEAVGIVDGLDGVPHQTVLDNQGDGIELPEGGSEKAVREMSLKINDLESGLAREREASKALLYAQAELEVELDSSRSREDDVLMRNREFVGQFNKMKEANEKKEDQYVKAHFRLLELTQAVSYLTLQVEEKDSELKKGLKKLAEVTECVEKNQRQVDVLTVKGNVQKGNANLRECQHKLDAALIREKVLEGEIKAKESLVKRKDDLLKDMPAREELSAEIGRLRTRVVDSEAINIAKSAKSIVNLEENVIYHGKVDAEMTEL</sequence>
<keyword evidence="3" id="KW-1185">Reference proteome</keyword>
<name>A0A7J7LY53_9MAGN</name>
<dbReference type="Proteomes" id="UP000541444">
    <property type="component" value="Unassembled WGS sequence"/>
</dbReference>
<proteinExistence type="predicted"/>
<feature type="region of interest" description="Disordered" evidence="1">
    <location>
        <begin position="105"/>
        <end position="129"/>
    </location>
</feature>